<dbReference type="SUPFAM" id="SSF56112">
    <property type="entry name" value="Protein kinase-like (PK-like)"/>
    <property type="match status" value="1"/>
</dbReference>
<feature type="transmembrane region" description="Helical" evidence="15">
    <location>
        <begin position="645"/>
        <end position="666"/>
    </location>
</feature>
<dbReference type="Proteomes" id="UP001497512">
    <property type="component" value="Chromosome 3"/>
</dbReference>
<accession>A0ABP0UE88</accession>
<dbReference type="EMBL" id="OZ019895">
    <property type="protein sequence ID" value="CAK9219707.1"/>
    <property type="molecule type" value="Genomic_DNA"/>
</dbReference>
<feature type="binding site" evidence="14">
    <location>
        <position position="762"/>
    </location>
    <ligand>
        <name>ATP</name>
        <dbReference type="ChEBI" id="CHEBI:30616"/>
    </ligand>
</feature>
<dbReference type="PANTHER" id="PTHR48056">
    <property type="entry name" value="LRR RECEPTOR-LIKE SERINE/THREONINE-PROTEIN KINASE-RELATED"/>
    <property type="match status" value="1"/>
</dbReference>
<comment type="similarity">
    <text evidence="2">Belongs to the protein kinase superfamily. Ser/Thr protein kinase family.</text>
</comment>
<evidence type="ECO:0000256" key="3">
    <source>
        <dbReference type="ARBA" id="ARBA00022527"/>
    </source>
</evidence>
<dbReference type="InterPro" id="IPR000719">
    <property type="entry name" value="Prot_kinase_dom"/>
</dbReference>
<proteinExistence type="inferred from homology"/>
<dbReference type="PANTHER" id="PTHR48056:SF58">
    <property type="entry name" value="LEUCINE-RICH REPEAT RECEPTOR PROTEIN KINASE MSP1-LIKE ISOFORM X1"/>
    <property type="match status" value="1"/>
</dbReference>
<gene>
    <name evidence="18" type="ORF">CSSPTR1EN2_LOCUS14776</name>
</gene>
<dbReference type="PROSITE" id="PS00107">
    <property type="entry name" value="PROTEIN_KINASE_ATP"/>
    <property type="match status" value="1"/>
</dbReference>
<dbReference type="InterPro" id="IPR003591">
    <property type="entry name" value="Leu-rich_rpt_typical-subtyp"/>
</dbReference>
<keyword evidence="4" id="KW-0433">Leucine-rich repeat</keyword>
<evidence type="ECO:0000259" key="17">
    <source>
        <dbReference type="PROSITE" id="PS50011"/>
    </source>
</evidence>
<keyword evidence="19" id="KW-1185">Reference proteome</keyword>
<dbReference type="Gene3D" id="3.30.200.20">
    <property type="entry name" value="Phosphorylase Kinase, domain 1"/>
    <property type="match status" value="1"/>
</dbReference>
<evidence type="ECO:0000256" key="7">
    <source>
        <dbReference type="ARBA" id="ARBA00022737"/>
    </source>
</evidence>
<evidence type="ECO:0000256" key="13">
    <source>
        <dbReference type="ARBA" id="ARBA00023180"/>
    </source>
</evidence>
<dbReference type="InterPro" id="IPR050647">
    <property type="entry name" value="Plant_LRR-RLKs"/>
</dbReference>
<keyword evidence="10 14" id="KW-0067">ATP-binding</keyword>
<evidence type="ECO:0000256" key="6">
    <source>
        <dbReference type="ARBA" id="ARBA00022692"/>
    </source>
</evidence>
<dbReference type="InterPro" id="IPR008271">
    <property type="entry name" value="Ser/Thr_kinase_AS"/>
</dbReference>
<feature type="signal peptide" evidence="16">
    <location>
        <begin position="1"/>
        <end position="26"/>
    </location>
</feature>
<keyword evidence="16" id="KW-0732">Signal</keyword>
<keyword evidence="13" id="KW-0325">Glycoprotein</keyword>
<keyword evidence="12 15" id="KW-0472">Membrane</keyword>
<dbReference type="Pfam" id="PF00560">
    <property type="entry name" value="LRR_1"/>
    <property type="match status" value="9"/>
</dbReference>
<reference evidence="18" key="1">
    <citation type="submission" date="2024-02" db="EMBL/GenBank/DDBJ databases">
        <authorList>
            <consortium name="ELIXIR-Norway"/>
            <consortium name="Elixir Norway"/>
        </authorList>
    </citation>
    <scope>NUCLEOTIDE SEQUENCE</scope>
</reference>
<dbReference type="SUPFAM" id="SSF52058">
    <property type="entry name" value="L domain-like"/>
    <property type="match status" value="2"/>
</dbReference>
<evidence type="ECO:0000256" key="12">
    <source>
        <dbReference type="ARBA" id="ARBA00023136"/>
    </source>
</evidence>
<dbReference type="Pfam" id="PF07714">
    <property type="entry name" value="PK_Tyr_Ser-Thr"/>
    <property type="match status" value="1"/>
</dbReference>
<dbReference type="Gene3D" id="3.80.10.10">
    <property type="entry name" value="Ribonuclease Inhibitor"/>
    <property type="match status" value="3"/>
</dbReference>
<dbReference type="InterPro" id="IPR013210">
    <property type="entry name" value="LRR_N_plant-typ"/>
</dbReference>
<evidence type="ECO:0000256" key="15">
    <source>
        <dbReference type="SAM" id="Phobius"/>
    </source>
</evidence>
<keyword evidence="5" id="KW-0808">Transferase</keyword>
<feature type="domain" description="Protein kinase" evidence="17">
    <location>
        <begin position="733"/>
        <end position="1011"/>
    </location>
</feature>
<dbReference type="Gene3D" id="1.10.510.10">
    <property type="entry name" value="Transferase(Phosphotransferase) domain 1"/>
    <property type="match status" value="1"/>
</dbReference>
<evidence type="ECO:0000256" key="10">
    <source>
        <dbReference type="ARBA" id="ARBA00022840"/>
    </source>
</evidence>
<dbReference type="PROSITE" id="PS50011">
    <property type="entry name" value="PROTEIN_KINASE_DOM"/>
    <property type="match status" value="1"/>
</dbReference>
<evidence type="ECO:0000256" key="9">
    <source>
        <dbReference type="ARBA" id="ARBA00022777"/>
    </source>
</evidence>
<name>A0ABP0UE88_9BRYO</name>
<keyword evidence="6 15" id="KW-0812">Transmembrane</keyword>
<dbReference type="SMART" id="SM00369">
    <property type="entry name" value="LRR_TYP"/>
    <property type="match status" value="10"/>
</dbReference>
<comment type="subcellular location">
    <subcellularLocation>
        <location evidence="1">Membrane</location>
    </subcellularLocation>
</comment>
<evidence type="ECO:0000313" key="18">
    <source>
        <dbReference type="EMBL" id="CAK9219707.1"/>
    </source>
</evidence>
<dbReference type="InterPro" id="IPR001611">
    <property type="entry name" value="Leu-rich_rpt"/>
</dbReference>
<keyword evidence="11 15" id="KW-1133">Transmembrane helix</keyword>
<evidence type="ECO:0000256" key="4">
    <source>
        <dbReference type="ARBA" id="ARBA00022614"/>
    </source>
</evidence>
<evidence type="ECO:0000256" key="1">
    <source>
        <dbReference type="ARBA" id="ARBA00004370"/>
    </source>
</evidence>
<organism evidence="18 19">
    <name type="scientific">Sphagnum troendelagicum</name>
    <dbReference type="NCBI Taxonomy" id="128251"/>
    <lineage>
        <taxon>Eukaryota</taxon>
        <taxon>Viridiplantae</taxon>
        <taxon>Streptophyta</taxon>
        <taxon>Embryophyta</taxon>
        <taxon>Bryophyta</taxon>
        <taxon>Sphagnophytina</taxon>
        <taxon>Sphagnopsida</taxon>
        <taxon>Sphagnales</taxon>
        <taxon>Sphagnaceae</taxon>
        <taxon>Sphagnum</taxon>
    </lineage>
</organism>
<dbReference type="SMART" id="SM00220">
    <property type="entry name" value="S_TKc"/>
    <property type="match status" value="1"/>
</dbReference>
<feature type="chain" id="PRO_5046101072" description="Protein kinase domain-containing protein" evidence="16">
    <location>
        <begin position="27"/>
        <end position="1032"/>
    </location>
</feature>
<dbReference type="InterPro" id="IPR001245">
    <property type="entry name" value="Ser-Thr/Tyr_kinase_cat_dom"/>
</dbReference>
<dbReference type="InterPro" id="IPR017441">
    <property type="entry name" value="Protein_kinase_ATP_BS"/>
</dbReference>
<evidence type="ECO:0000256" key="8">
    <source>
        <dbReference type="ARBA" id="ARBA00022741"/>
    </source>
</evidence>
<evidence type="ECO:0000256" key="14">
    <source>
        <dbReference type="PROSITE-ProRule" id="PRU10141"/>
    </source>
</evidence>
<keyword evidence="8 14" id="KW-0547">Nucleotide-binding</keyword>
<evidence type="ECO:0000256" key="2">
    <source>
        <dbReference type="ARBA" id="ARBA00008684"/>
    </source>
</evidence>
<evidence type="ECO:0000256" key="16">
    <source>
        <dbReference type="SAM" id="SignalP"/>
    </source>
</evidence>
<keyword evidence="3" id="KW-0723">Serine/threonine-protein kinase</keyword>
<dbReference type="InterPro" id="IPR032675">
    <property type="entry name" value="LRR_dom_sf"/>
</dbReference>
<keyword evidence="9" id="KW-0418">Kinase</keyword>
<keyword evidence="7" id="KW-0677">Repeat</keyword>
<dbReference type="Pfam" id="PF08263">
    <property type="entry name" value="LRRNT_2"/>
    <property type="match status" value="1"/>
</dbReference>
<sequence>MIQHARLFINTHVILFFLPSISGSSAIDEQALLEFKQAVVQGGGNLLASWVVGGGSSSNLCSWEGVVCDPGGMGRVLEFLDLSNTNLSGSIPPQLGNSLLSLKVLKLGGNKLLNGSIPDTFANLRQLAVLDLSFNQLSGSVPSGVWKLPNLVNVLLNSNNLTGTLTISPPDYWGQIQFLDLGGNYFTGEIPVEIGNLKALQVLVLAGNQLVGNIPQEISGCVSLQNLTLSENNFTGPVPEFLVNLTSLVRIDLGRNNLTGFIPLDLDKLGNLSTLILSSNELFGPVPASLGNCSSLVELDLASNNLTGEIPPVLGQLSKLNNLSLKGNNLIGGFPPELCNCTMLEVLDLGSNQLTGSLPDALGNLTNLVNLILSDNQFTGPIPIDLNKCLKLQGLSLGSNQLSGVIPQGLSELWEEMRYFCLSRNNLTGPVPDWLGKFPKLQVLDLHMNQLNGSIPASLSNLSMFKGTPRVTEPSTDLSDLFVKYIMMGVQVRYLLGTGATLMDLSDNLLSGEVPPVLGNLTNMLILDLSGNNLTGSIPASLGDAHQLNALDLSGNGLSGHIPDNLTNLYFLVYFNVSHNHLSGEVPLNHQFETFDVSSYFDNDLCGYYLKKQANALKQPCQAAPSPAPSAAPSVASKRSFPFQAVIWIPVSLSVLAVLSAVVILYRCMFRRWRDEVKVVHSTDLGEMNERDKMHWLLPGLINNQRLSINCATFEKVMFKLTVEDIVNATNNFDPENIIGDGGFGFVYRATLKSGMQVAVKKLFRHRFDGDREFLSEMQTLGKIKHRNLVSLLGYCSVGEDRFLVYKFMEHGSLESWIHRYQEDNSKPQLTWQARLDVARGAARGLAFLHHVCIPHVIHRDIKASNILLDEKFEAQVADFGLARLISVGDTHVSTDFAGTVGYIPPEYSQCSIATTKGDVYSFGIVLLELATGQLPTYQHSSGDNLVTWVHKLVAADAGHEVLDPSLDIRGIGNDPLRLLEVGCECTLNEAAKRPTMQQVVRSLDSASPSLSDRSVVLNFFDGAADNSILSR</sequence>
<protein>
    <recommendedName>
        <fullName evidence="17">Protein kinase domain-containing protein</fullName>
    </recommendedName>
</protein>
<evidence type="ECO:0000256" key="11">
    <source>
        <dbReference type="ARBA" id="ARBA00022989"/>
    </source>
</evidence>
<dbReference type="InterPro" id="IPR011009">
    <property type="entry name" value="Kinase-like_dom_sf"/>
</dbReference>
<dbReference type="CDD" id="cd14066">
    <property type="entry name" value="STKc_IRAK"/>
    <property type="match status" value="1"/>
</dbReference>
<evidence type="ECO:0000313" key="19">
    <source>
        <dbReference type="Proteomes" id="UP001497512"/>
    </source>
</evidence>
<evidence type="ECO:0000256" key="5">
    <source>
        <dbReference type="ARBA" id="ARBA00022679"/>
    </source>
</evidence>
<dbReference type="Pfam" id="PF13855">
    <property type="entry name" value="LRR_8"/>
    <property type="match status" value="2"/>
</dbReference>
<dbReference type="PROSITE" id="PS00108">
    <property type="entry name" value="PROTEIN_KINASE_ST"/>
    <property type="match status" value="1"/>
</dbReference>